<dbReference type="InterPro" id="IPR011989">
    <property type="entry name" value="ARM-like"/>
</dbReference>
<sequence>MGSIQQSAAAADSTKAPAPIDPAAAAADLGAYFRVMRLGDDDDDSSPLEQQPKPQPPQVPLPTTRAEVLMQQLQAAGHYRPQPPQVPLPTTRAEVLMQQLQAAGHYRPQPQNYCVGESSTGAGYVLPYASYGSGSFYASHFGAHSPRLNAAAAHTPPPVTPKLDAGAGHFVPAAPSHPSVESHSSSTLSPSPSASNYQLMPSAPQLGAASFPWDGNSSLNPYASAFQSTLSAYPADYRSWIPTPARRYYHPTLEQVRLRLLRRPMEPDLLMFPGAAGHVASLLVEGDEQVRRSVLARVRCDVGCVTGSKERRDVLLALVRACAGRPDELQEIVHAVYNSIGFLMGVEKHNRGLADILQGLVQALAPYPQMLVQFICWLLRERLMEQYNGVNLLRSCFTTMSYEDSKIIIQFSTAIIDELLFSSFGSRCLAECLEHARNGELRALEEIILSRTVEIAMGQYSNYFLQCAIQCGSELLQVAITDRVAADVVTVSSDRFGSYVVEACFLLARTKVPLQRLLAAFQGLRERALAELVRGNYSNYVVSKLLDAGKNRADCCVDWHAMQHFPQEARALARRIERLPAAVQREMHARAVMTVVNKLTHRHLRGHAMLY</sequence>
<dbReference type="PANTHER" id="PTHR12537:SF133">
    <property type="entry name" value="OS03G0193150 PROTEIN"/>
    <property type="match status" value="1"/>
</dbReference>
<dbReference type="Gene3D" id="1.25.10.10">
    <property type="entry name" value="Leucine-rich Repeat Variant"/>
    <property type="match status" value="1"/>
</dbReference>
<dbReference type="Proteomes" id="UP000298652">
    <property type="component" value="Chromosome 9"/>
</dbReference>
<evidence type="ECO:0000313" key="6">
    <source>
        <dbReference type="EMBL" id="TKV97699.1"/>
    </source>
</evidence>
<protein>
    <recommendedName>
        <fullName evidence="5">PUM-HD domain-containing protein</fullName>
    </recommendedName>
</protein>
<dbReference type="InterPro" id="IPR001313">
    <property type="entry name" value="Pumilio_RNA-bd_rpt"/>
</dbReference>
<evidence type="ECO:0000256" key="1">
    <source>
        <dbReference type="ARBA" id="ARBA00022737"/>
    </source>
</evidence>
<feature type="region of interest" description="Disordered" evidence="4">
    <location>
        <begin position="36"/>
        <end position="61"/>
    </location>
</feature>
<dbReference type="GO" id="GO:0006417">
    <property type="term" value="P:regulation of translation"/>
    <property type="evidence" value="ECO:0007669"/>
    <property type="project" value="UniProtKB-KW"/>
</dbReference>
<dbReference type="GO" id="GO:0005737">
    <property type="term" value="C:cytoplasm"/>
    <property type="evidence" value="ECO:0007669"/>
    <property type="project" value="TreeGrafter"/>
</dbReference>
<evidence type="ECO:0000256" key="2">
    <source>
        <dbReference type="ARBA" id="ARBA00022845"/>
    </source>
</evidence>
<name>A0A4U6T7B4_SETVI</name>
<organism evidence="6 7">
    <name type="scientific">Setaria viridis</name>
    <name type="common">Green bristlegrass</name>
    <name type="synonym">Setaria italica subsp. viridis</name>
    <dbReference type="NCBI Taxonomy" id="4556"/>
    <lineage>
        <taxon>Eukaryota</taxon>
        <taxon>Viridiplantae</taxon>
        <taxon>Streptophyta</taxon>
        <taxon>Embryophyta</taxon>
        <taxon>Tracheophyta</taxon>
        <taxon>Spermatophyta</taxon>
        <taxon>Magnoliopsida</taxon>
        <taxon>Liliopsida</taxon>
        <taxon>Poales</taxon>
        <taxon>Poaceae</taxon>
        <taxon>PACMAD clade</taxon>
        <taxon>Panicoideae</taxon>
        <taxon>Panicodae</taxon>
        <taxon>Paniceae</taxon>
        <taxon>Cenchrinae</taxon>
        <taxon>Setaria</taxon>
    </lineage>
</organism>
<reference evidence="6" key="1">
    <citation type="submission" date="2019-03" db="EMBL/GenBank/DDBJ databases">
        <title>WGS assembly of Setaria viridis.</title>
        <authorList>
            <person name="Huang P."/>
            <person name="Jenkins J."/>
            <person name="Grimwood J."/>
            <person name="Barry K."/>
            <person name="Healey A."/>
            <person name="Mamidi S."/>
            <person name="Sreedasyam A."/>
            <person name="Shu S."/>
            <person name="Feldman M."/>
            <person name="Wu J."/>
            <person name="Yu Y."/>
            <person name="Chen C."/>
            <person name="Johnson J."/>
            <person name="Rokhsar D."/>
            <person name="Baxter I."/>
            <person name="Schmutz J."/>
            <person name="Brutnell T."/>
            <person name="Kellogg E."/>
        </authorList>
    </citation>
    <scope>NUCLEOTIDE SEQUENCE [LARGE SCALE GENOMIC DNA]</scope>
</reference>
<feature type="region of interest" description="Disordered" evidence="4">
    <location>
        <begin position="1"/>
        <end position="22"/>
    </location>
</feature>
<dbReference type="AlphaFoldDB" id="A0A4U6T7B4"/>
<dbReference type="PANTHER" id="PTHR12537">
    <property type="entry name" value="RNA BINDING PROTEIN PUMILIO-RELATED"/>
    <property type="match status" value="1"/>
</dbReference>
<dbReference type="Gramene" id="TKV97699">
    <property type="protein sequence ID" value="TKV97699"/>
    <property type="gene ID" value="SEVIR_9G512000v2"/>
</dbReference>
<evidence type="ECO:0000256" key="4">
    <source>
        <dbReference type="SAM" id="MobiDB-lite"/>
    </source>
</evidence>
<evidence type="ECO:0000313" key="7">
    <source>
        <dbReference type="Proteomes" id="UP000298652"/>
    </source>
</evidence>
<keyword evidence="1" id="KW-0677">Repeat</keyword>
<evidence type="ECO:0000256" key="3">
    <source>
        <dbReference type="PROSITE-ProRule" id="PRU00317"/>
    </source>
</evidence>
<dbReference type="OMA" id="VHREMHA"/>
<proteinExistence type="predicted"/>
<feature type="compositionally biased region" description="Low complexity" evidence="4">
    <location>
        <begin position="7"/>
        <end position="22"/>
    </location>
</feature>
<keyword evidence="7" id="KW-1185">Reference proteome</keyword>
<dbReference type="SUPFAM" id="SSF48371">
    <property type="entry name" value="ARM repeat"/>
    <property type="match status" value="1"/>
</dbReference>
<dbReference type="Pfam" id="PF00806">
    <property type="entry name" value="PUF"/>
    <property type="match status" value="2"/>
</dbReference>
<dbReference type="SMART" id="SM00025">
    <property type="entry name" value="Pumilio"/>
    <property type="match status" value="3"/>
</dbReference>
<feature type="region of interest" description="Disordered" evidence="4">
    <location>
        <begin position="166"/>
        <end position="196"/>
    </location>
</feature>
<feature type="compositionally biased region" description="Low complexity" evidence="4">
    <location>
        <begin position="172"/>
        <end position="195"/>
    </location>
</feature>
<dbReference type="InterPro" id="IPR016024">
    <property type="entry name" value="ARM-type_fold"/>
</dbReference>
<keyword evidence="2" id="KW-0810">Translation regulation</keyword>
<feature type="repeat" description="Pumilio" evidence="3">
    <location>
        <begin position="483"/>
        <end position="519"/>
    </location>
</feature>
<dbReference type="InterPro" id="IPR033133">
    <property type="entry name" value="PUM-HD"/>
</dbReference>
<accession>A0A4U6T7B4</accession>
<gene>
    <name evidence="6" type="ORF">SEVIR_9G512000v2</name>
</gene>
<dbReference type="PROSITE" id="PS50303">
    <property type="entry name" value="PUM_HD"/>
    <property type="match status" value="1"/>
</dbReference>
<evidence type="ECO:0000259" key="5">
    <source>
        <dbReference type="PROSITE" id="PS50303"/>
    </source>
</evidence>
<dbReference type="GO" id="GO:0003729">
    <property type="term" value="F:mRNA binding"/>
    <property type="evidence" value="ECO:0007669"/>
    <property type="project" value="TreeGrafter"/>
</dbReference>
<feature type="domain" description="PUM-HD" evidence="5">
    <location>
        <begin position="252"/>
        <end position="600"/>
    </location>
</feature>
<dbReference type="PROSITE" id="PS50302">
    <property type="entry name" value="PUM"/>
    <property type="match status" value="1"/>
</dbReference>
<dbReference type="EMBL" id="CM016560">
    <property type="protein sequence ID" value="TKV97699.1"/>
    <property type="molecule type" value="Genomic_DNA"/>
</dbReference>